<dbReference type="Proteomes" id="UP001500034">
    <property type="component" value="Unassembled WGS sequence"/>
</dbReference>
<reference evidence="3" key="1">
    <citation type="journal article" date="2019" name="Int. J. Syst. Evol. Microbiol.">
        <title>The Global Catalogue of Microorganisms (GCM) 10K type strain sequencing project: providing services to taxonomists for standard genome sequencing and annotation.</title>
        <authorList>
            <consortium name="The Broad Institute Genomics Platform"/>
            <consortium name="The Broad Institute Genome Sequencing Center for Infectious Disease"/>
            <person name="Wu L."/>
            <person name="Ma J."/>
        </authorList>
    </citation>
    <scope>NUCLEOTIDE SEQUENCE [LARGE SCALE GENOMIC DNA]</scope>
    <source>
        <strain evidence="3">JCM 17027</strain>
    </source>
</reference>
<proteinExistence type="predicted"/>
<accession>A0ABP7SPL3</accession>
<dbReference type="RefSeq" id="WP_053641159.1">
    <property type="nucleotide sequence ID" value="NZ_BAABCQ010000266.1"/>
</dbReference>
<keyword evidence="3" id="KW-1185">Reference proteome</keyword>
<feature type="region of interest" description="Disordered" evidence="1">
    <location>
        <begin position="1"/>
        <end position="20"/>
    </location>
</feature>
<organism evidence="2 3">
    <name type="scientific">Streptomyces marokkonensis</name>
    <dbReference type="NCBI Taxonomy" id="324855"/>
    <lineage>
        <taxon>Bacteria</taxon>
        <taxon>Bacillati</taxon>
        <taxon>Actinomycetota</taxon>
        <taxon>Actinomycetes</taxon>
        <taxon>Kitasatosporales</taxon>
        <taxon>Streptomycetaceae</taxon>
        <taxon>Streptomyces</taxon>
    </lineage>
</organism>
<dbReference type="GeneID" id="300119998"/>
<evidence type="ECO:0000313" key="2">
    <source>
        <dbReference type="EMBL" id="GAA4014714.1"/>
    </source>
</evidence>
<gene>
    <name evidence="2" type="ORF">GCM10022384_68230</name>
</gene>
<dbReference type="EMBL" id="BAABCQ010000266">
    <property type="protein sequence ID" value="GAA4014714.1"/>
    <property type="molecule type" value="Genomic_DNA"/>
</dbReference>
<evidence type="ECO:0000256" key="1">
    <source>
        <dbReference type="SAM" id="MobiDB-lite"/>
    </source>
</evidence>
<name>A0ABP7SPL3_9ACTN</name>
<sequence>MIRARLVSATGEPPGPAEKAVKTRHETLDALTDSGMLKDAVTAATHLSAAGRTPSAVRVRRLYVRHTVPLKVVTERNGLPREKRPPAARLIAPRGVTGRLHLLLLFAAACQAAPGQKWHHTIPIEHGRDQPISLERLVCALARHRGGTAYVASPRTNKLRQITQALKTLNDQYLVDLPHRGEYLPFRDFTLLCDSGHSTDNAHIPYRVPKKNEPYVDIPAAFFTRGWVHLLTPSEITAYLMWLDVNQHSEHDEPYVTGAVRAGAYGLTREAYETHQALQAFGLIDVTPDPDRHGDGKYAGYHPDSRLPPCHRVTVTPDGLLEDAADRIGETLNWYAATGDWVRPLRLRRT</sequence>
<protein>
    <submittedName>
        <fullName evidence="2">Uncharacterized protein</fullName>
    </submittedName>
</protein>
<comment type="caution">
    <text evidence="2">The sequence shown here is derived from an EMBL/GenBank/DDBJ whole genome shotgun (WGS) entry which is preliminary data.</text>
</comment>
<evidence type="ECO:0000313" key="3">
    <source>
        <dbReference type="Proteomes" id="UP001500034"/>
    </source>
</evidence>